<organism evidence="3 4">
    <name type="scientific">Allacma fusca</name>
    <dbReference type="NCBI Taxonomy" id="39272"/>
    <lineage>
        <taxon>Eukaryota</taxon>
        <taxon>Metazoa</taxon>
        <taxon>Ecdysozoa</taxon>
        <taxon>Arthropoda</taxon>
        <taxon>Hexapoda</taxon>
        <taxon>Collembola</taxon>
        <taxon>Symphypleona</taxon>
        <taxon>Sminthuridae</taxon>
        <taxon>Allacma</taxon>
    </lineage>
</organism>
<dbReference type="Proteomes" id="UP000708208">
    <property type="component" value="Unassembled WGS sequence"/>
</dbReference>
<evidence type="ECO:0000259" key="2">
    <source>
        <dbReference type="Pfam" id="PF01757"/>
    </source>
</evidence>
<sequence>PKLENLLNPVNTNEGMLDKLEIGPGLREATDLWTLIEYILSSTPPIMLPLMGTCVPSSCSDEDAQQFFNNLHTNIFDDWTGQAVQACTVEEKPPLDAADYCMIVVIACIAAVCIVGTAVDVQSLYSTQGKLSKPGKFTKTILAFSFYTNTTKFLSTRRGSDDLTCLHGLRFLSVTWVLLCHSFEMMMSQNIWNLVDLKQILWKVSLAPVLNGTPSVDTFFTLSGALVAYNLLKELDKRKGKFNYFMFVIHRYLRLTPTYAFVIGLMATLVPYFGNGPNWFALTQDNTICRKYWWHNLLYFNNLVKYDLDLCYSESWYLANDMQFFVLSPLLIYPLWRFKLIGVGTTCLAAIASMVVPAVVAHQLELAPTMIYTIPFKNYYQGFYIKPWNRFGTYVVGIILGYILYLRLKNPAKFKAIPKVVVIVGWILSTFLALGVIFGGMYYFDPENEEETFTSAHSAIYAGIHRQVFSVSIAWIVFACVTGYGGWVNSFLSWKVFMPLGRLTYCMYITSLHLQFIYHRMQPHAAHSSVYNSVYLFFAHLVMSSLVAFLLTTSVETPFMQLEKLLFASQLQPKPTKRISMGAAVSVPEETKDVDEIPK</sequence>
<feature type="transmembrane region" description="Helical" evidence="1">
    <location>
        <begin position="420"/>
        <end position="444"/>
    </location>
</feature>
<feature type="transmembrane region" description="Helical" evidence="1">
    <location>
        <begin position="530"/>
        <end position="551"/>
    </location>
</feature>
<feature type="non-terminal residue" evidence="3">
    <location>
        <position position="1"/>
    </location>
</feature>
<dbReference type="GO" id="GO:0016747">
    <property type="term" value="F:acyltransferase activity, transferring groups other than amino-acyl groups"/>
    <property type="evidence" value="ECO:0007669"/>
    <property type="project" value="InterPro"/>
</dbReference>
<accession>A0A8J2K0Z0</accession>
<feature type="transmembrane region" description="Helical" evidence="1">
    <location>
        <begin position="340"/>
        <end position="360"/>
    </location>
</feature>
<dbReference type="AlphaFoldDB" id="A0A8J2K0Z0"/>
<dbReference type="Pfam" id="PF01757">
    <property type="entry name" value="Acyl_transf_3"/>
    <property type="match status" value="1"/>
</dbReference>
<name>A0A8J2K0Z0_9HEXA</name>
<feature type="transmembrane region" description="Helical" evidence="1">
    <location>
        <begin position="252"/>
        <end position="273"/>
    </location>
</feature>
<dbReference type="EMBL" id="CAJVCH010048248">
    <property type="protein sequence ID" value="CAG7717743.1"/>
    <property type="molecule type" value="Genomic_DNA"/>
</dbReference>
<feature type="transmembrane region" description="Helical" evidence="1">
    <location>
        <begin position="464"/>
        <end position="488"/>
    </location>
</feature>
<dbReference type="InterPro" id="IPR002656">
    <property type="entry name" value="Acyl_transf_3_dom"/>
</dbReference>
<evidence type="ECO:0000313" key="4">
    <source>
        <dbReference type="Proteomes" id="UP000708208"/>
    </source>
</evidence>
<dbReference type="PANTHER" id="PTHR11161:SF0">
    <property type="entry name" value="O-ACYLTRANSFERASE LIKE PROTEIN"/>
    <property type="match status" value="1"/>
</dbReference>
<protein>
    <recommendedName>
        <fullName evidence="2">Acyltransferase 3 domain-containing protein</fullName>
    </recommendedName>
</protein>
<reference evidence="3" key="1">
    <citation type="submission" date="2021-06" db="EMBL/GenBank/DDBJ databases">
        <authorList>
            <person name="Hodson N. C."/>
            <person name="Mongue J. A."/>
            <person name="Jaron S. K."/>
        </authorList>
    </citation>
    <scope>NUCLEOTIDE SEQUENCE</scope>
</reference>
<proteinExistence type="predicted"/>
<dbReference type="OrthoDB" id="207378at2759"/>
<keyword evidence="1" id="KW-0472">Membrane</keyword>
<dbReference type="PANTHER" id="PTHR11161">
    <property type="entry name" value="O-ACYLTRANSFERASE"/>
    <property type="match status" value="1"/>
</dbReference>
<gene>
    <name evidence="3" type="ORF">AFUS01_LOCUS7182</name>
</gene>
<dbReference type="InterPro" id="IPR052728">
    <property type="entry name" value="O2_lipid_transport_reg"/>
</dbReference>
<evidence type="ECO:0000256" key="1">
    <source>
        <dbReference type="SAM" id="Phobius"/>
    </source>
</evidence>
<feature type="transmembrane region" description="Helical" evidence="1">
    <location>
        <begin position="391"/>
        <end position="408"/>
    </location>
</feature>
<feature type="transmembrane region" description="Helical" evidence="1">
    <location>
        <begin position="500"/>
        <end position="518"/>
    </location>
</feature>
<keyword evidence="1" id="KW-1133">Transmembrane helix</keyword>
<feature type="domain" description="Acyltransferase 3" evidence="2">
    <location>
        <begin position="165"/>
        <end position="552"/>
    </location>
</feature>
<keyword evidence="4" id="KW-1185">Reference proteome</keyword>
<keyword evidence="1" id="KW-0812">Transmembrane</keyword>
<comment type="caution">
    <text evidence="3">The sequence shown here is derived from an EMBL/GenBank/DDBJ whole genome shotgun (WGS) entry which is preliminary data.</text>
</comment>
<evidence type="ECO:0000313" key="3">
    <source>
        <dbReference type="EMBL" id="CAG7717743.1"/>
    </source>
</evidence>